<dbReference type="InterPro" id="IPR011990">
    <property type="entry name" value="TPR-like_helical_dom_sf"/>
</dbReference>
<dbReference type="Proteomes" id="UP001595665">
    <property type="component" value="Unassembled WGS sequence"/>
</dbReference>
<evidence type="ECO:0000256" key="2">
    <source>
        <dbReference type="ARBA" id="ARBA00022803"/>
    </source>
</evidence>
<organism evidence="6 7">
    <name type="scientific">Massilia haematophila</name>
    <dbReference type="NCBI Taxonomy" id="457923"/>
    <lineage>
        <taxon>Bacteria</taxon>
        <taxon>Pseudomonadati</taxon>
        <taxon>Pseudomonadota</taxon>
        <taxon>Betaproteobacteria</taxon>
        <taxon>Burkholderiales</taxon>
        <taxon>Oxalobacteraceae</taxon>
        <taxon>Telluria group</taxon>
        <taxon>Massilia</taxon>
    </lineage>
</organism>
<name>A0ABV7PQ39_9BURK</name>
<feature type="repeat" description="TPR" evidence="3">
    <location>
        <begin position="37"/>
        <end position="70"/>
    </location>
</feature>
<dbReference type="Gene3D" id="3.30.70.2390">
    <property type="match status" value="1"/>
</dbReference>
<evidence type="ECO:0000259" key="5">
    <source>
        <dbReference type="Pfam" id="PF13399"/>
    </source>
</evidence>
<accession>A0ABV7PQ39</accession>
<dbReference type="Pfam" id="PF13432">
    <property type="entry name" value="TPR_16"/>
    <property type="match status" value="1"/>
</dbReference>
<keyword evidence="7" id="KW-1185">Reference proteome</keyword>
<dbReference type="SMART" id="SM00028">
    <property type="entry name" value="TPR"/>
    <property type="match status" value="4"/>
</dbReference>
<protein>
    <submittedName>
        <fullName evidence="6">Tetratricopeptide repeat protein</fullName>
    </submittedName>
</protein>
<gene>
    <name evidence="6" type="ORF">ACFOPH_17675</name>
</gene>
<dbReference type="Pfam" id="PF13431">
    <property type="entry name" value="TPR_17"/>
    <property type="match status" value="1"/>
</dbReference>
<feature type="repeat" description="TPR" evidence="3">
    <location>
        <begin position="110"/>
        <end position="143"/>
    </location>
</feature>
<feature type="chain" id="PRO_5046398444" evidence="4">
    <location>
        <begin position="24"/>
        <end position="368"/>
    </location>
</feature>
<keyword evidence="2 3" id="KW-0802">TPR repeat</keyword>
<dbReference type="PANTHER" id="PTHR44943">
    <property type="entry name" value="CELLULOSE SYNTHASE OPERON PROTEIN C"/>
    <property type="match status" value="1"/>
</dbReference>
<dbReference type="Pfam" id="PF13399">
    <property type="entry name" value="LytR_C"/>
    <property type="match status" value="1"/>
</dbReference>
<dbReference type="RefSeq" id="WP_379736675.1">
    <property type="nucleotide sequence ID" value="NZ_JBHRVV010000001.1"/>
</dbReference>
<feature type="repeat" description="TPR" evidence="3">
    <location>
        <begin position="144"/>
        <end position="177"/>
    </location>
</feature>
<dbReference type="EMBL" id="JBHRVV010000001">
    <property type="protein sequence ID" value="MFC3460064.1"/>
    <property type="molecule type" value="Genomic_DNA"/>
</dbReference>
<keyword evidence="1" id="KW-0677">Repeat</keyword>
<dbReference type="PROSITE" id="PS51257">
    <property type="entry name" value="PROKAR_LIPOPROTEIN"/>
    <property type="match status" value="1"/>
</dbReference>
<evidence type="ECO:0000313" key="7">
    <source>
        <dbReference type="Proteomes" id="UP001595665"/>
    </source>
</evidence>
<feature type="signal peptide" evidence="4">
    <location>
        <begin position="1"/>
        <end position="23"/>
    </location>
</feature>
<dbReference type="InterPro" id="IPR019734">
    <property type="entry name" value="TPR_rpt"/>
</dbReference>
<dbReference type="SUPFAM" id="SSF48452">
    <property type="entry name" value="TPR-like"/>
    <property type="match status" value="1"/>
</dbReference>
<evidence type="ECO:0000256" key="4">
    <source>
        <dbReference type="SAM" id="SignalP"/>
    </source>
</evidence>
<evidence type="ECO:0000256" key="3">
    <source>
        <dbReference type="PROSITE-ProRule" id="PRU00339"/>
    </source>
</evidence>
<dbReference type="PANTHER" id="PTHR44943:SF8">
    <property type="entry name" value="TPR REPEAT-CONTAINING PROTEIN MJ0263"/>
    <property type="match status" value="1"/>
</dbReference>
<keyword evidence="4" id="KW-0732">Signal</keyword>
<sequence>MKPRKILKKISVLGAGMLLLACADVARQTDTHQGPDADSAYNQGRAHHLAGRYDEAVQAYRAALAADPLHVRARNALAAAFARQGDYAQAIPIWRALTADATLSSGPANAYLFANLGYAYLLGGDYQQAVVALEKACLLDPLNHRAWQNLGETLRRLGQDERADMMFRQASALREHDFRSDYAAAGGSAVAAIQAAVEAPRPHPEWAATQVLTGADGILTVRRIPSQRALVQALAQELPGGLPPAPPASPGGSAPVLLEIRNGNGVTGMARALSRQVGGDGLRVTRLSNEQGFKVRHTRIEHQAAYRDAAERLAARFDGVPVVQVGSTRPADLRLVIGKDLVDGKVALRPAAPAGTSAVAIASLAKTP</sequence>
<reference evidence="7" key="1">
    <citation type="journal article" date="2019" name="Int. J. Syst. Evol. Microbiol.">
        <title>The Global Catalogue of Microorganisms (GCM) 10K type strain sequencing project: providing services to taxonomists for standard genome sequencing and annotation.</title>
        <authorList>
            <consortium name="The Broad Institute Genomics Platform"/>
            <consortium name="The Broad Institute Genome Sequencing Center for Infectious Disease"/>
            <person name="Wu L."/>
            <person name="Ma J."/>
        </authorList>
    </citation>
    <scope>NUCLEOTIDE SEQUENCE [LARGE SCALE GENOMIC DNA]</scope>
    <source>
        <strain evidence="7">CCM 7480</strain>
    </source>
</reference>
<evidence type="ECO:0000256" key="1">
    <source>
        <dbReference type="ARBA" id="ARBA00022737"/>
    </source>
</evidence>
<feature type="domain" description="LytR/CpsA/Psr regulator C-terminal" evidence="5">
    <location>
        <begin position="258"/>
        <end position="340"/>
    </location>
</feature>
<dbReference type="PROSITE" id="PS50005">
    <property type="entry name" value="TPR"/>
    <property type="match status" value="3"/>
</dbReference>
<dbReference type="Gene3D" id="1.25.40.10">
    <property type="entry name" value="Tetratricopeptide repeat domain"/>
    <property type="match status" value="2"/>
</dbReference>
<evidence type="ECO:0000313" key="6">
    <source>
        <dbReference type="EMBL" id="MFC3460064.1"/>
    </source>
</evidence>
<dbReference type="InterPro" id="IPR051685">
    <property type="entry name" value="Ycf3/AcsC/BcsC/TPR_MFPF"/>
</dbReference>
<comment type="caution">
    <text evidence="6">The sequence shown here is derived from an EMBL/GenBank/DDBJ whole genome shotgun (WGS) entry which is preliminary data.</text>
</comment>
<proteinExistence type="predicted"/>
<dbReference type="InterPro" id="IPR027381">
    <property type="entry name" value="LytR/CpsA/Psr_C"/>
</dbReference>